<dbReference type="GO" id="GO:0071897">
    <property type="term" value="P:DNA biosynthetic process"/>
    <property type="evidence" value="ECO:0007669"/>
    <property type="project" value="UniProtKB-ARBA"/>
</dbReference>
<feature type="non-terminal residue" evidence="2">
    <location>
        <position position="1"/>
    </location>
</feature>
<dbReference type="SUPFAM" id="SSF56672">
    <property type="entry name" value="DNA/RNA polymerases"/>
    <property type="match status" value="1"/>
</dbReference>
<sequence length="145" mass="16979">LKIAKVIPIYKKGDSTQVNNYRPISILNTINKIFEKILHSRMIKYIKDFNILYKYQFGFREGHSTEHALIEIVDNIRLSLDNNNMTCGIFLDLTKAFDTVNHEILIDKLEHYGIRGKALELFRSYLENCKQYTSLNNFNSNTKSI</sequence>
<proteinExistence type="predicted"/>
<dbReference type="CDD" id="cd01650">
    <property type="entry name" value="RT_nLTR_like"/>
    <property type="match status" value="1"/>
</dbReference>
<evidence type="ECO:0000259" key="1">
    <source>
        <dbReference type="PROSITE" id="PS50878"/>
    </source>
</evidence>
<protein>
    <recommendedName>
        <fullName evidence="1">Reverse transcriptase domain-containing protein</fullName>
    </recommendedName>
</protein>
<dbReference type="EMBL" id="CAXKWB010167465">
    <property type="protein sequence ID" value="CAL4250842.1"/>
    <property type="molecule type" value="Genomic_DNA"/>
</dbReference>
<dbReference type="PANTHER" id="PTHR19446">
    <property type="entry name" value="REVERSE TRANSCRIPTASES"/>
    <property type="match status" value="1"/>
</dbReference>
<dbReference type="Pfam" id="PF00078">
    <property type="entry name" value="RVT_1"/>
    <property type="match status" value="1"/>
</dbReference>
<dbReference type="InterPro" id="IPR043502">
    <property type="entry name" value="DNA/RNA_pol_sf"/>
</dbReference>
<dbReference type="Proteomes" id="UP001497623">
    <property type="component" value="Unassembled WGS sequence"/>
</dbReference>
<evidence type="ECO:0000313" key="2">
    <source>
        <dbReference type="EMBL" id="CAL4250842.1"/>
    </source>
</evidence>
<evidence type="ECO:0000313" key="3">
    <source>
        <dbReference type="Proteomes" id="UP001497623"/>
    </source>
</evidence>
<gene>
    <name evidence="2" type="ORF">MNOR_LOCUS41737</name>
</gene>
<dbReference type="AlphaFoldDB" id="A0AAV2SWD4"/>
<name>A0AAV2SWD4_MEGNR</name>
<dbReference type="InterPro" id="IPR000477">
    <property type="entry name" value="RT_dom"/>
</dbReference>
<accession>A0AAV2SWD4</accession>
<reference evidence="2 3" key="1">
    <citation type="submission" date="2024-05" db="EMBL/GenBank/DDBJ databases">
        <authorList>
            <person name="Wallberg A."/>
        </authorList>
    </citation>
    <scope>NUCLEOTIDE SEQUENCE [LARGE SCALE GENOMIC DNA]</scope>
</reference>
<feature type="domain" description="Reverse transcriptase" evidence="1">
    <location>
        <begin position="1"/>
        <end position="145"/>
    </location>
</feature>
<organism evidence="2 3">
    <name type="scientific">Meganyctiphanes norvegica</name>
    <name type="common">Northern krill</name>
    <name type="synonym">Thysanopoda norvegica</name>
    <dbReference type="NCBI Taxonomy" id="48144"/>
    <lineage>
        <taxon>Eukaryota</taxon>
        <taxon>Metazoa</taxon>
        <taxon>Ecdysozoa</taxon>
        <taxon>Arthropoda</taxon>
        <taxon>Crustacea</taxon>
        <taxon>Multicrustacea</taxon>
        <taxon>Malacostraca</taxon>
        <taxon>Eumalacostraca</taxon>
        <taxon>Eucarida</taxon>
        <taxon>Euphausiacea</taxon>
        <taxon>Euphausiidae</taxon>
        <taxon>Meganyctiphanes</taxon>
    </lineage>
</organism>
<comment type="caution">
    <text evidence="2">The sequence shown here is derived from an EMBL/GenBank/DDBJ whole genome shotgun (WGS) entry which is preliminary data.</text>
</comment>
<feature type="non-terminal residue" evidence="2">
    <location>
        <position position="145"/>
    </location>
</feature>
<dbReference type="PROSITE" id="PS50878">
    <property type="entry name" value="RT_POL"/>
    <property type="match status" value="1"/>
</dbReference>
<keyword evidence="3" id="KW-1185">Reference proteome</keyword>